<protein>
    <recommendedName>
        <fullName evidence="7">Oxidoreductase</fullName>
    </recommendedName>
</protein>
<dbReference type="AlphaFoldDB" id="W9WAZ0"/>
<dbReference type="EMBL" id="AMGW01000001">
    <property type="protein sequence ID" value="EXJ65108.1"/>
    <property type="molecule type" value="Genomic_DNA"/>
</dbReference>
<dbReference type="VEuPathDB" id="FungiDB:A1O7_01448"/>
<name>W9WAZ0_9EURO</name>
<dbReference type="InterPro" id="IPR036291">
    <property type="entry name" value="NAD(P)-bd_dom_sf"/>
</dbReference>
<dbReference type="Pfam" id="PF00106">
    <property type="entry name" value="adh_short"/>
    <property type="match status" value="1"/>
</dbReference>
<evidence type="ECO:0000256" key="2">
    <source>
        <dbReference type="ARBA" id="ARBA00022857"/>
    </source>
</evidence>
<dbReference type="STRING" id="1182544.W9WAZ0"/>
<dbReference type="RefSeq" id="XP_007753675.1">
    <property type="nucleotide sequence ID" value="XM_007755485.1"/>
</dbReference>
<dbReference type="SUPFAM" id="SSF51735">
    <property type="entry name" value="NAD(P)-binding Rossmann-fold domains"/>
    <property type="match status" value="1"/>
</dbReference>
<dbReference type="CDD" id="cd05327">
    <property type="entry name" value="retinol-DH_like_SDR_c_like"/>
    <property type="match status" value="1"/>
</dbReference>
<evidence type="ECO:0008006" key="7">
    <source>
        <dbReference type="Google" id="ProtNLM"/>
    </source>
</evidence>
<evidence type="ECO:0000313" key="6">
    <source>
        <dbReference type="Proteomes" id="UP000019473"/>
    </source>
</evidence>
<keyword evidence="2" id="KW-0521">NADP</keyword>
<evidence type="ECO:0000313" key="5">
    <source>
        <dbReference type="EMBL" id="EXJ65108.1"/>
    </source>
</evidence>
<dbReference type="PANTHER" id="PTHR24320">
    <property type="entry name" value="RETINOL DEHYDROGENASE"/>
    <property type="match status" value="1"/>
</dbReference>
<dbReference type="HOGENOM" id="CLU_010194_44_6_1"/>
<dbReference type="GO" id="GO:0016491">
    <property type="term" value="F:oxidoreductase activity"/>
    <property type="evidence" value="ECO:0007669"/>
    <property type="project" value="UniProtKB-KW"/>
</dbReference>
<keyword evidence="6" id="KW-1185">Reference proteome</keyword>
<dbReference type="PRINTS" id="PR00081">
    <property type="entry name" value="GDHRDH"/>
</dbReference>
<dbReference type="PRINTS" id="PR00080">
    <property type="entry name" value="SDRFAMILY"/>
</dbReference>
<sequence length="320" mass="34729">MPLLGFLNPLDNVHKFDPDKDVPDLAGKVIIVTGGNSGCGKETVLQLAKHNPGCIYLAARSPAKYDDAMKDISAAAPNANVRFLKMDLSSLASVKQAADQVIADSDRVDILVNNAGIMAHPHGLSKDGFEIQFATNHMGHALFTRLLLPLMRRTASQPGSDVRIVNVSSAAAHLMTTGPGIYFEKLKTPMEAHNPGVIYGQSKLANVLHASELAKRYPDILSTSVHPGRVETNLTNVMFDANGINGRFQRVFDSLAGALTVQQGALTQIWAATWKRTEVKNGAYYVPVGKENPGSKRSRDVELAKKLWEWTETELAAKGY</sequence>
<evidence type="ECO:0000256" key="4">
    <source>
        <dbReference type="RuleBase" id="RU000363"/>
    </source>
</evidence>
<comment type="similarity">
    <text evidence="1 4">Belongs to the short-chain dehydrogenases/reductases (SDR) family.</text>
</comment>
<dbReference type="PANTHER" id="PTHR24320:SF282">
    <property type="entry name" value="WW DOMAIN-CONTAINING OXIDOREDUCTASE"/>
    <property type="match status" value="1"/>
</dbReference>
<gene>
    <name evidence="5" type="ORF">A1O7_01448</name>
</gene>
<reference evidence="5 6" key="1">
    <citation type="submission" date="2013-03" db="EMBL/GenBank/DDBJ databases">
        <title>The Genome Sequence of Cladophialophora yegresii CBS 114405.</title>
        <authorList>
            <consortium name="The Broad Institute Genomics Platform"/>
            <person name="Cuomo C."/>
            <person name="de Hoog S."/>
            <person name="Gorbushina A."/>
            <person name="Walker B."/>
            <person name="Young S.K."/>
            <person name="Zeng Q."/>
            <person name="Gargeya S."/>
            <person name="Fitzgerald M."/>
            <person name="Haas B."/>
            <person name="Abouelleil A."/>
            <person name="Allen A.W."/>
            <person name="Alvarado L."/>
            <person name="Arachchi H.M."/>
            <person name="Berlin A.M."/>
            <person name="Chapman S.B."/>
            <person name="Gainer-Dewar J."/>
            <person name="Goldberg J."/>
            <person name="Griggs A."/>
            <person name="Gujja S."/>
            <person name="Hansen M."/>
            <person name="Howarth C."/>
            <person name="Imamovic A."/>
            <person name="Ireland A."/>
            <person name="Larimer J."/>
            <person name="McCowan C."/>
            <person name="Murphy C."/>
            <person name="Pearson M."/>
            <person name="Poon T.W."/>
            <person name="Priest M."/>
            <person name="Roberts A."/>
            <person name="Saif S."/>
            <person name="Shea T."/>
            <person name="Sisk P."/>
            <person name="Sykes S."/>
            <person name="Wortman J."/>
            <person name="Nusbaum C."/>
            <person name="Birren B."/>
        </authorList>
    </citation>
    <scope>NUCLEOTIDE SEQUENCE [LARGE SCALE GENOMIC DNA]</scope>
    <source>
        <strain evidence="5 6">CBS 114405</strain>
    </source>
</reference>
<proteinExistence type="inferred from homology"/>
<dbReference type="GeneID" id="19176060"/>
<dbReference type="Gene3D" id="3.40.50.720">
    <property type="entry name" value="NAD(P)-binding Rossmann-like Domain"/>
    <property type="match status" value="1"/>
</dbReference>
<dbReference type="eggNOG" id="KOG1208">
    <property type="taxonomic scope" value="Eukaryota"/>
</dbReference>
<organism evidence="5 6">
    <name type="scientific">Cladophialophora yegresii CBS 114405</name>
    <dbReference type="NCBI Taxonomy" id="1182544"/>
    <lineage>
        <taxon>Eukaryota</taxon>
        <taxon>Fungi</taxon>
        <taxon>Dikarya</taxon>
        <taxon>Ascomycota</taxon>
        <taxon>Pezizomycotina</taxon>
        <taxon>Eurotiomycetes</taxon>
        <taxon>Chaetothyriomycetidae</taxon>
        <taxon>Chaetothyriales</taxon>
        <taxon>Herpotrichiellaceae</taxon>
        <taxon>Cladophialophora</taxon>
    </lineage>
</organism>
<evidence type="ECO:0000256" key="1">
    <source>
        <dbReference type="ARBA" id="ARBA00006484"/>
    </source>
</evidence>
<dbReference type="Proteomes" id="UP000019473">
    <property type="component" value="Unassembled WGS sequence"/>
</dbReference>
<accession>W9WAZ0</accession>
<keyword evidence="3" id="KW-0560">Oxidoreductase</keyword>
<comment type="caution">
    <text evidence="5">The sequence shown here is derived from an EMBL/GenBank/DDBJ whole genome shotgun (WGS) entry which is preliminary data.</text>
</comment>
<dbReference type="OrthoDB" id="191139at2759"/>
<evidence type="ECO:0000256" key="3">
    <source>
        <dbReference type="ARBA" id="ARBA00023002"/>
    </source>
</evidence>
<dbReference type="InterPro" id="IPR002347">
    <property type="entry name" value="SDR_fam"/>
</dbReference>